<dbReference type="Proteomes" id="UP001218218">
    <property type="component" value="Unassembled WGS sequence"/>
</dbReference>
<sequence>MHWRICIQVLRPEVRITGLLDIIFVLTSVLPLVPLHILENLGGVPAHISTHHTVPPNWGHLGFKYLSQLSQLRSTLSQKDYGFVSLRELETDNYFSLCGFPHPLLFMDDEEYNDWELESVRRGDRSVDRSREDSEGENFKLEQQQQVFVLETMSVPDPLSHKNTDSDTSTGAGHENGGGEGRSEMDMDLGSSMGGVISSFYVAPLLAHLL</sequence>
<keyword evidence="3" id="KW-1185">Reference proteome</keyword>
<dbReference type="EMBL" id="JARIHO010000001">
    <property type="protein sequence ID" value="KAJ7369091.1"/>
    <property type="molecule type" value="Genomic_DNA"/>
</dbReference>
<name>A0AAD7AW37_9AGAR</name>
<evidence type="ECO:0000313" key="3">
    <source>
        <dbReference type="Proteomes" id="UP001218218"/>
    </source>
</evidence>
<protein>
    <submittedName>
        <fullName evidence="2">Uncharacterized protein</fullName>
    </submittedName>
</protein>
<comment type="caution">
    <text evidence="2">The sequence shown here is derived from an EMBL/GenBank/DDBJ whole genome shotgun (WGS) entry which is preliminary data.</text>
</comment>
<gene>
    <name evidence="2" type="ORF">DFH08DRAFT_796889</name>
</gene>
<dbReference type="AlphaFoldDB" id="A0AAD7AW37"/>
<evidence type="ECO:0000313" key="2">
    <source>
        <dbReference type="EMBL" id="KAJ7369091.1"/>
    </source>
</evidence>
<reference evidence="2" key="1">
    <citation type="submission" date="2023-03" db="EMBL/GenBank/DDBJ databases">
        <title>Massive genome expansion in bonnet fungi (Mycena s.s.) driven by repeated elements and novel gene families across ecological guilds.</title>
        <authorList>
            <consortium name="Lawrence Berkeley National Laboratory"/>
            <person name="Harder C.B."/>
            <person name="Miyauchi S."/>
            <person name="Viragh M."/>
            <person name="Kuo A."/>
            <person name="Thoen E."/>
            <person name="Andreopoulos B."/>
            <person name="Lu D."/>
            <person name="Skrede I."/>
            <person name="Drula E."/>
            <person name="Henrissat B."/>
            <person name="Morin E."/>
            <person name="Kohler A."/>
            <person name="Barry K."/>
            <person name="LaButti K."/>
            <person name="Morin E."/>
            <person name="Salamov A."/>
            <person name="Lipzen A."/>
            <person name="Mereny Z."/>
            <person name="Hegedus B."/>
            <person name="Baldrian P."/>
            <person name="Stursova M."/>
            <person name="Weitz H."/>
            <person name="Taylor A."/>
            <person name="Grigoriev I.V."/>
            <person name="Nagy L.G."/>
            <person name="Martin F."/>
            <person name="Kauserud H."/>
        </authorList>
    </citation>
    <scope>NUCLEOTIDE SEQUENCE</scope>
    <source>
        <strain evidence="2">CBHHK002</strain>
    </source>
</reference>
<evidence type="ECO:0000256" key="1">
    <source>
        <dbReference type="SAM" id="MobiDB-lite"/>
    </source>
</evidence>
<feature type="region of interest" description="Disordered" evidence="1">
    <location>
        <begin position="156"/>
        <end position="189"/>
    </location>
</feature>
<accession>A0AAD7AW37</accession>
<proteinExistence type="predicted"/>
<organism evidence="2 3">
    <name type="scientific">Mycena albidolilacea</name>
    <dbReference type="NCBI Taxonomy" id="1033008"/>
    <lineage>
        <taxon>Eukaryota</taxon>
        <taxon>Fungi</taxon>
        <taxon>Dikarya</taxon>
        <taxon>Basidiomycota</taxon>
        <taxon>Agaricomycotina</taxon>
        <taxon>Agaricomycetes</taxon>
        <taxon>Agaricomycetidae</taxon>
        <taxon>Agaricales</taxon>
        <taxon>Marasmiineae</taxon>
        <taxon>Mycenaceae</taxon>
        <taxon>Mycena</taxon>
    </lineage>
</organism>